<dbReference type="EMBL" id="JAARZA010000017">
    <property type="protein sequence ID" value="MBC2242380.1"/>
    <property type="molecule type" value="Genomic_DNA"/>
</dbReference>
<gene>
    <name evidence="1" type="ORF">HCB35_18070</name>
</gene>
<reference evidence="1 2" key="1">
    <citation type="submission" date="2020-03" db="EMBL/GenBank/DDBJ databases">
        <title>Soil Listeria distribution.</title>
        <authorList>
            <person name="Liao J."/>
            <person name="Wiedmann M."/>
        </authorList>
    </citation>
    <scope>NUCLEOTIDE SEQUENCE [LARGE SCALE GENOMIC DNA]</scope>
    <source>
        <strain evidence="1 2">FSL L7-0149</strain>
    </source>
</reference>
<accession>A0A842ETF0</accession>
<evidence type="ECO:0000313" key="2">
    <source>
        <dbReference type="Proteomes" id="UP000553016"/>
    </source>
</evidence>
<sequence length="108" mass="12693">MPKILKNKFVQHQLNAKFTYSVNYNSSGRAQTNTCWWACHKISLIMKAVMRKVVATETYQSVIFLLSLQEQGHHEKFLLGLVDFFECFLGVLMYFGRTNERRRLLSEL</sequence>
<comment type="caution">
    <text evidence="1">The sequence shown here is derived from an EMBL/GenBank/DDBJ whole genome shotgun (WGS) entry which is preliminary data.</text>
</comment>
<evidence type="ECO:0000313" key="1">
    <source>
        <dbReference type="EMBL" id="MBC2242380.1"/>
    </source>
</evidence>
<organism evidence="1 2">
    <name type="scientific">Listeria booriae</name>
    <dbReference type="NCBI Taxonomy" id="1552123"/>
    <lineage>
        <taxon>Bacteria</taxon>
        <taxon>Bacillati</taxon>
        <taxon>Bacillota</taxon>
        <taxon>Bacilli</taxon>
        <taxon>Bacillales</taxon>
        <taxon>Listeriaceae</taxon>
        <taxon>Listeria</taxon>
    </lineage>
</organism>
<protein>
    <submittedName>
        <fullName evidence="1">Uncharacterized protein</fullName>
    </submittedName>
</protein>
<dbReference type="RefSeq" id="WP_185541863.1">
    <property type="nucleotide sequence ID" value="NZ_JAARZA010000017.1"/>
</dbReference>
<dbReference type="Proteomes" id="UP000553016">
    <property type="component" value="Unassembled WGS sequence"/>
</dbReference>
<dbReference type="AlphaFoldDB" id="A0A842ETF0"/>
<proteinExistence type="predicted"/>
<name>A0A842ETF0_9LIST</name>